<dbReference type="EMBL" id="MG962366">
    <property type="protein sequence ID" value="AVO25073.1"/>
    <property type="molecule type" value="Genomic_DNA"/>
</dbReference>
<evidence type="ECO:0000313" key="1">
    <source>
        <dbReference type="EMBL" id="AVO25073.1"/>
    </source>
</evidence>
<organism evidence="1 2">
    <name type="scientific">Rhodococcus phage Finch</name>
    <dbReference type="NCBI Taxonomy" id="2094144"/>
    <lineage>
        <taxon>Viruses</taxon>
        <taxon>Duplodnaviria</taxon>
        <taxon>Heunggongvirae</taxon>
        <taxon>Uroviricota</taxon>
        <taxon>Caudoviricetes</taxon>
        <taxon>Finchvirus</taxon>
        <taxon>Finchvirus finch</taxon>
    </lineage>
</organism>
<dbReference type="Proteomes" id="UP000241290">
    <property type="component" value="Genome"/>
</dbReference>
<reference evidence="2" key="1">
    <citation type="submission" date="2018-02" db="EMBL/GenBank/DDBJ databases">
        <authorList>
            <person name="Cohen D.B."/>
            <person name="Kent A.D."/>
        </authorList>
    </citation>
    <scope>NUCLEOTIDE SEQUENCE [LARGE SCALE GENOMIC DNA]</scope>
</reference>
<keyword evidence="2" id="KW-1185">Reference proteome</keyword>
<accession>A0A2P1JXL9</accession>
<dbReference type="KEGG" id="vg:64766396"/>
<sequence>MSRNCEGRLELVDEVYYYEERFDLYRCTGCGEEVLANPGEAPE</sequence>
<evidence type="ECO:0000313" key="2">
    <source>
        <dbReference type="Proteomes" id="UP000241290"/>
    </source>
</evidence>
<proteinExistence type="predicted"/>
<dbReference type="GeneID" id="64766396"/>
<name>A0A2P1JXL9_9CAUD</name>
<gene>
    <name evidence="1" type="primary">143</name>
    <name evidence="1" type="ORF">SEA_FINCH_143</name>
</gene>
<dbReference type="RefSeq" id="YP_010059165.1">
    <property type="nucleotide sequence ID" value="NC_054724.1"/>
</dbReference>
<protein>
    <submittedName>
        <fullName evidence="1">Helix-turn-helix DNA binding domain protein</fullName>
    </submittedName>
</protein>